<reference evidence="1" key="1">
    <citation type="journal article" date="2015" name="Nature">
        <title>Complex archaea that bridge the gap between prokaryotes and eukaryotes.</title>
        <authorList>
            <person name="Spang A."/>
            <person name="Saw J.H."/>
            <person name="Jorgensen S.L."/>
            <person name="Zaremba-Niedzwiedzka K."/>
            <person name="Martijn J."/>
            <person name="Lind A.E."/>
            <person name="van Eijk R."/>
            <person name="Schleper C."/>
            <person name="Guy L."/>
            <person name="Ettema T.J."/>
        </authorList>
    </citation>
    <scope>NUCLEOTIDE SEQUENCE</scope>
</reference>
<gene>
    <name evidence="1" type="ORF">LCGC14_2795740</name>
</gene>
<organism evidence="1">
    <name type="scientific">marine sediment metagenome</name>
    <dbReference type="NCBI Taxonomy" id="412755"/>
    <lineage>
        <taxon>unclassified sequences</taxon>
        <taxon>metagenomes</taxon>
        <taxon>ecological metagenomes</taxon>
    </lineage>
</organism>
<dbReference type="EMBL" id="LAZR01052332">
    <property type="protein sequence ID" value="KKK83202.1"/>
    <property type="molecule type" value="Genomic_DNA"/>
</dbReference>
<name>A0A0F8YP87_9ZZZZ</name>
<evidence type="ECO:0000313" key="1">
    <source>
        <dbReference type="EMBL" id="KKK83202.1"/>
    </source>
</evidence>
<protein>
    <submittedName>
        <fullName evidence="1">Uncharacterized protein</fullName>
    </submittedName>
</protein>
<accession>A0A0F8YP87</accession>
<dbReference type="AlphaFoldDB" id="A0A0F8YP87"/>
<comment type="caution">
    <text evidence="1">The sequence shown here is derived from an EMBL/GenBank/DDBJ whole genome shotgun (WGS) entry which is preliminary data.</text>
</comment>
<proteinExistence type="predicted"/>
<sequence>PRVGQYMTTRNVTVWVSGHPVKIYTDGGGVVSMRPVRGSQGKKGKTFDNARAILSEIQRLMNTGSVLQEIEKIAENIYKRASVGFGITKWDILKKSWDTELKGLRRLFDNEYGKIVVPLPNNKFRLVWGDNIIHSFLRFDAQGNTIHLEGGMLTLDPNFFGIAEFSTTSHSWNIRPSSQIEFDETFNVPMVVIHNLNTGKWGLIRSDQLSLFKSLGNNLTNVTMTVDYKMPFGPLGTILDKAKFAKSAARGMETALYKVRGLLEGNGSIPVYITLDAYQKLLAEKKKMNNVPVSTVLTAILEKYNEIETKITH</sequence>
<feature type="non-terminal residue" evidence="1">
    <location>
        <position position="1"/>
    </location>
</feature>